<feature type="chain" id="PRO_5045049815" evidence="1">
    <location>
        <begin position="19"/>
        <end position="201"/>
    </location>
</feature>
<keyword evidence="3" id="KW-1185">Reference proteome</keyword>
<comment type="caution">
    <text evidence="2">The sequence shown here is derived from an EMBL/GenBank/DDBJ whole genome shotgun (WGS) entry which is preliminary data.</text>
</comment>
<organism evidence="2 3">
    <name type="scientific">Dysosmobacter acutus</name>
    <dbReference type="NCBI Taxonomy" id="2841504"/>
    <lineage>
        <taxon>Bacteria</taxon>
        <taxon>Bacillati</taxon>
        <taxon>Bacillota</taxon>
        <taxon>Clostridia</taxon>
        <taxon>Eubacteriales</taxon>
        <taxon>Oscillospiraceae</taxon>
        <taxon>Dysosmobacter</taxon>
    </lineage>
</organism>
<accession>A0ABS6F9M8</accession>
<sequence>MMLLFCAQMMLVLCACGAAPEEEESLLERYRAADSFTMEAQITFGSEEQVQSYTLRCACDSDGTGQVEVVEPEYLAGLKASVEGENLTLTYADMVLPAGTLSSEELSPAMALPLLMRSLREGWLIEESREDWGETPCVRVCCDLTGENGGKLVSTVWLSVESGAPVHGEIAVDEEIILQAEFTDFAFGGTIEQELTQQEAS</sequence>
<dbReference type="EMBL" id="JAHLQN010000001">
    <property type="protein sequence ID" value="MBU5626984.1"/>
    <property type="molecule type" value="Genomic_DNA"/>
</dbReference>
<evidence type="ECO:0000313" key="2">
    <source>
        <dbReference type="EMBL" id="MBU5626984.1"/>
    </source>
</evidence>
<protein>
    <submittedName>
        <fullName evidence="2">Uncharacterized protein</fullName>
    </submittedName>
</protein>
<feature type="signal peptide" evidence="1">
    <location>
        <begin position="1"/>
        <end position="18"/>
    </location>
</feature>
<evidence type="ECO:0000313" key="3">
    <source>
        <dbReference type="Proteomes" id="UP000787672"/>
    </source>
</evidence>
<keyword evidence="1" id="KW-0732">Signal</keyword>
<dbReference type="Proteomes" id="UP000787672">
    <property type="component" value="Unassembled WGS sequence"/>
</dbReference>
<proteinExistence type="predicted"/>
<name>A0ABS6F9M8_9FIRM</name>
<evidence type="ECO:0000256" key="1">
    <source>
        <dbReference type="SAM" id="SignalP"/>
    </source>
</evidence>
<gene>
    <name evidence="2" type="ORF">KQI82_08705</name>
</gene>
<reference evidence="2 3" key="1">
    <citation type="submission" date="2021-06" db="EMBL/GenBank/DDBJ databases">
        <authorList>
            <person name="Sun Q."/>
            <person name="Li D."/>
        </authorList>
    </citation>
    <scope>NUCLEOTIDE SEQUENCE [LARGE SCALE GENOMIC DNA]</scope>
    <source>
        <strain evidence="2 3">MSJ-2</strain>
    </source>
</reference>